<dbReference type="SUPFAM" id="SSF48695">
    <property type="entry name" value="Multiheme cytochromes"/>
    <property type="match status" value="3"/>
</dbReference>
<gene>
    <name evidence="3" type="ORF">DFR30_1305</name>
</gene>
<dbReference type="EMBL" id="SMFX01000001">
    <property type="protein sequence ID" value="TCK18046.1"/>
    <property type="molecule type" value="Genomic_DNA"/>
</dbReference>
<dbReference type="AlphaFoldDB" id="A0A4V2PGT1"/>
<name>A0A4V2PGT1_9GAMM</name>
<accession>A0A4V2PGT1</accession>
<sequence>MMTLTGLTLASPRLMLAADIETLLMPGKVIEGHKKLESDCSQCHLRFRKGTQEQLCLDCHKEVSADIANSKGFHGQIDGIKNRTCKSCHSEHLGRNADIVQLDPLTFNHTKTDFHLKGAHTTIACTTCHLAGKTWSEAPSACNDCHKESDPHKGNLGSKCNDCHTPARWDRFEFDHDSTDFQLLGAHKKVRCASCHVNERYEDTPDRCNSCHAINDVHAGANGNKCETCHNEKSWDKTDFDHGDTDFPLRGKHRKVRCEACHTDPVKDKKPETECIACHRSDDAHHGNYGKQCDSCHSEKSWSTTRFDHDRKTDFALTGKHKTISCVACHQGDIQQEELSTSCLSCHAGDDVHHGQEGKACERCHQTQSWSERIVFDHDLTRFPLLGLHATAPCEECHTSAAFRDTSRSCISCHRDDDDHKSTLGTNCQQCHNPNSWSAWQFDHAEQTGFRLEGAHEDLSCKDCHTTPTEDALPATANSCNSCHRADDIHKGRFGRNCARCHNTERFSDVHIN</sequence>
<dbReference type="InterPro" id="IPR036280">
    <property type="entry name" value="Multihaem_cyt_sf"/>
</dbReference>
<proteinExistence type="predicted"/>
<comment type="caution">
    <text evidence="3">The sequence shown here is derived from an EMBL/GenBank/DDBJ whole genome shotgun (WGS) entry which is preliminary data.</text>
</comment>
<dbReference type="Gene3D" id="3.90.10.10">
    <property type="entry name" value="Cytochrome C3"/>
    <property type="match status" value="6"/>
</dbReference>
<dbReference type="Proteomes" id="UP000295707">
    <property type="component" value="Unassembled WGS sequence"/>
</dbReference>
<dbReference type="Pfam" id="PF14522">
    <property type="entry name" value="Cytochrome_C7"/>
    <property type="match status" value="1"/>
</dbReference>
<evidence type="ECO:0000313" key="3">
    <source>
        <dbReference type="EMBL" id="TCK18046.1"/>
    </source>
</evidence>
<organism evidence="3 4">
    <name type="scientific">Thiogranum longum</name>
    <dbReference type="NCBI Taxonomy" id="1537524"/>
    <lineage>
        <taxon>Bacteria</taxon>
        <taxon>Pseudomonadati</taxon>
        <taxon>Pseudomonadota</taxon>
        <taxon>Gammaproteobacteria</taxon>
        <taxon>Chromatiales</taxon>
        <taxon>Ectothiorhodospiraceae</taxon>
        <taxon>Thiogranum</taxon>
    </lineage>
</organism>
<dbReference type="InterPro" id="IPR051829">
    <property type="entry name" value="Multiheme_Cytochr_ET"/>
</dbReference>
<dbReference type="PANTHER" id="PTHR35038">
    <property type="entry name" value="DISSIMILATORY SULFITE REDUCTASE SIRA"/>
    <property type="match status" value="1"/>
</dbReference>
<evidence type="ECO:0000259" key="2">
    <source>
        <dbReference type="Pfam" id="PF14522"/>
    </source>
</evidence>
<keyword evidence="1" id="KW-0732">Signal</keyword>
<reference evidence="3 4" key="1">
    <citation type="submission" date="2019-03" db="EMBL/GenBank/DDBJ databases">
        <title>Genomic Encyclopedia of Type Strains, Phase IV (KMG-IV): sequencing the most valuable type-strain genomes for metagenomic binning, comparative biology and taxonomic classification.</title>
        <authorList>
            <person name="Goeker M."/>
        </authorList>
    </citation>
    <scope>NUCLEOTIDE SEQUENCE [LARGE SCALE GENOMIC DNA]</scope>
    <source>
        <strain evidence="3 4">DSM 19610</strain>
    </source>
</reference>
<protein>
    <recommendedName>
        <fullName evidence="2">Cytochrome c7-like domain-containing protein</fullName>
    </recommendedName>
</protein>
<evidence type="ECO:0000256" key="1">
    <source>
        <dbReference type="ARBA" id="ARBA00022729"/>
    </source>
</evidence>
<feature type="domain" description="Cytochrome c7-like" evidence="2">
    <location>
        <begin position="216"/>
        <end position="280"/>
    </location>
</feature>
<dbReference type="InterPro" id="IPR029467">
    <property type="entry name" value="Cyt_c7-like"/>
</dbReference>
<keyword evidence="4" id="KW-1185">Reference proteome</keyword>
<evidence type="ECO:0000313" key="4">
    <source>
        <dbReference type="Proteomes" id="UP000295707"/>
    </source>
</evidence>
<dbReference type="RefSeq" id="WP_207891830.1">
    <property type="nucleotide sequence ID" value="NZ_SMFX01000001.1"/>
</dbReference>